<evidence type="ECO:0000313" key="1">
    <source>
        <dbReference type="EMBL" id="GBM57715.1"/>
    </source>
</evidence>
<organism evidence="1 2">
    <name type="scientific">Araneus ventricosus</name>
    <name type="common">Orbweaver spider</name>
    <name type="synonym">Epeira ventricosa</name>
    <dbReference type="NCBI Taxonomy" id="182803"/>
    <lineage>
        <taxon>Eukaryota</taxon>
        <taxon>Metazoa</taxon>
        <taxon>Ecdysozoa</taxon>
        <taxon>Arthropoda</taxon>
        <taxon>Chelicerata</taxon>
        <taxon>Arachnida</taxon>
        <taxon>Araneae</taxon>
        <taxon>Araneomorphae</taxon>
        <taxon>Entelegynae</taxon>
        <taxon>Araneoidea</taxon>
        <taxon>Araneidae</taxon>
        <taxon>Araneus</taxon>
    </lineage>
</organism>
<reference evidence="1 2" key="1">
    <citation type="journal article" date="2019" name="Sci. Rep.">
        <title>Orb-weaving spider Araneus ventricosus genome elucidates the spidroin gene catalogue.</title>
        <authorList>
            <person name="Kono N."/>
            <person name="Nakamura H."/>
            <person name="Ohtoshi R."/>
            <person name="Moran D.A.P."/>
            <person name="Shinohara A."/>
            <person name="Yoshida Y."/>
            <person name="Fujiwara M."/>
            <person name="Mori M."/>
            <person name="Tomita M."/>
            <person name="Arakawa K."/>
        </authorList>
    </citation>
    <scope>NUCLEOTIDE SEQUENCE [LARGE SCALE GENOMIC DNA]</scope>
</reference>
<sequence>MNHSCTSGSKHLWNVIKNSRYLSDDLKKFVDPVIFRNAFMAHRQNLLPSMLTDERRHIRELAVRRIRKVRGSSSTVKPRRFHVPKLKFRSNLYIDMFDWFKIDVT</sequence>
<dbReference type="Proteomes" id="UP000499080">
    <property type="component" value="Unassembled WGS sequence"/>
</dbReference>
<dbReference type="PANTHER" id="PTHR46409:SF1">
    <property type="entry name" value="HTH PSQ-TYPE DOMAIN-CONTAINING PROTEIN"/>
    <property type="match status" value="1"/>
</dbReference>
<protein>
    <submittedName>
        <fullName evidence="1">Uncharacterized protein</fullName>
    </submittedName>
</protein>
<proteinExistence type="predicted"/>
<evidence type="ECO:0000313" key="2">
    <source>
        <dbReference type="Proteomes" id="UP000499080"/>
    </source>
</evidence>
<accession>A0A4Y2GY41</accession>
<comment type="caution">
    <text evidence="1">The sequence shown here is derived from an EMBL/GenBank/DDBJ whole genome shotgun (WGS) entry which is preliminary data.</text>
</comment>
<dbReference type="EMBL" id="BGPR01001603">
    <property type="protein sequence ID" value="GBM57715.1"/>
    <property type="molecule type" value="Genomic_DNA"/>
</dbReference>
<name>A0A4Y2GY41_ARAVE</name>
<dbReference type="PANTHER" id="PTHR46409">
    <property type="entry name" value="HTH PSQ-TYPE DOMAIN-CONTAINING PROTEIN"/>
    <property type="match status" value="1"/>
</dbReference>
<keyword evidence="2" id="KW-1185">Reference proteome</keyword>
<gene>
    <name evidence="1" type="ORF">AVEN_222558_1</name>
</gene>
<dbReference type="AlphaFoldDB" id="A0A4Y2GY41"/>